<dbReference type="InterPro" id="IPR033948">
    <property type="entry name" value="ETF_beta_N"/>
</dbReference>
<dbReference type="RefSeq" id="WP_148689465.1">
    <property type="nucleotide sequence ID" value="NZ_LT671858.1"/>
</dbReference>
<evidence type="ECO:0000259" key="1">
    <source>
        <dbReference type="SMART" id="SM00893"/>
    </source>
</evidence>
<dbReference type="InterPro" id="IPR012255">
    <property type="entry name" value="ETF_b"/>
</dbReference>
<reference evidence="2 3" key="1">
    <citation type="submission" date="2016-04" db="EMBL/GenBank/DDBJ databases">
        <authorList>
            <person name="Evans L.H."/>
            <person name="Alamgir A."/>
            <person name="Owens N."/>
            <person name="Weber N.D."/>
            <person name="Virtaneva K."/>
            <person name="Barbian K."/>
            <person name="Babar A."/>
            <person name="Rosenke K."/>
        </authorList>
    </citation>
    <scope>NUCLEOTIDE SEQUENCE [LARGE SCALE GENOMIC DNA]</scope>
    <source>
        <strain evidence="3">S5(T) (JCM 30642 \VKM B-2941)</strain>
    </source>
</reference>
<dbReference type="InterPro" id="IPR014729">
    <property type="entry name" value="Rossmann-like_a/b/a_fold"/>
</dbReference>
<protein>
    <submittedName>
        <fullName evidence="2">Electron transfer flavoprotein subunit alpha/beta</fullName>
    </submittedName>
</protein>
<organism evidence="2 3">
    <name type="scientific">Cuniculiplasma divulgatum</name>
    <dbReference type="NCBI Taxonomy" id="1673428"/>
    <lineage>
        <taxon>Archaea</taxon>
        <taxon>Methanobacteriati</taxon>
        <taxon>Thermoplasmatota</taxon>
        <taxon>Thermoplasmata</taxon>
        <taxon>Thermoplasmatales</taxon>
        <taxon>Cuniculiplasmataceae</taxon>
        <taxon>Cuniculiplasma</taxon>
    </lineage>
</organism>
<evidence type="ECO:0000313" key="2">
    <source>
        <dbReference type="EMBL" id="SIM34474.1"/>
    </source>
</evidence>
<gene>
    <name evidence="2" type="ORF">CSP5_0196</name>
</gene>
<dbReference type="GeneID" id="41587500"/>
<name>A0A1N5SEN8_9ARCH</name>
<proteinExistence type="predicted"/>
<dbReference type="PANTHER" id="PTHR21294">
    <property type="entry name" value="ELECTRON TRANSFER FLAVOPROTEIN BETA-SUBUNIT"/>
    <property type="match status" value="1"/>
</dbReference>
<dbReference type="Gene3D" id="3.40.50.1220">
    <property type="entry name" value="TPP-binding domain"/>
    <property type="match status" value="1"/>
</dbReference>
<accession>A0A1N5SEN8</accession>
<evidence type="ECO:0000313" key="3">
    <source>
        <dbReference type="Proteomes" id="UP000195607"/>
    </source>
</evidence>
<dbReference type="GO" id="GO:0009055">
    <property type="term" value="F:electron transfer activity"/>
    <property type="evidence" value="ECO:0007669"/>
    <property type="project" value="InterPro"/>
</dbReference>
<dbReference type="InterPro" id="IPR014730">
    <property type="entry name" value="ETF_a/b_N"/>
</dbReference>
<feature type="domain" description="Electron transfer flavoprotein alpha/beta-subunit N-terminal" evidence="1">
    <location>
        <begin position="272"/>
        <end position="448"/>
    </location>
</feature>
<dbReference type="AlphaFoldDB" id="A0A1N5SEN8"/>
<dbReference type="SUPFAM" id="SSF52402">
    <property type="entry name" value="Adenine nucleotide alpha hydrolases-like"/>
    <property type="match status" value="2"/>
</dbReference>
<dbReference type="SUPFAM" id="SSF52467">
    <property type="entry name" value="DHS-like NAD/FAD-binding domain"/>
    <property type="match status" value="1"/>
</dbReference>
<dbReference type="InterPro" id="IPR014731">
    <property type="entry name" value="ETF_asu_C"/>
</dbReference>
<dbReference type="Proteomes" id="UP000195607">
    <property type="component" value="Chromosome I"/>
</dbReference>
<dbReference type="InterPro" id="IPR029035">
    <property type="entry name" value="DHS-like_NAD/FAD-binding_dom"/>
</dbReference>
<sequence length="574" mass="63005">MNILVLAKQVPDVSKITFNPETGRIVREGVPLNINSFDRRAVEEAIRIKEKNGAKVMVASMGPPQAVDILDECLQMGADEAFLITDRKFGGADTWATSKILSHFIKIKSPDLVLAGKYSLDGETSQVPPQTSYMAGMNFVSAVSKLEIMEDGKKVTVEQDYEKGTRVITTSLPVLISVSEKINRARRVPEGTPSMKDRVQIVNSESMKLDINGNDASLTVVSGTEALHNERTVKMISLDEVFELLSRKMKEGGSKKRSQKTVLNSDFSGGKILGVALDDRDSGMQIATKLNDLSFQINAEPVMIGNVDPNLLHGMSASEYIHFNSEDIYSISRFLADYIKKERPKFVIIPSNSAGKDVAGIISAELSLGLTADCVDLKIEGENLIQYKPAFGGGIVARITSKTKPEIATVRPGIFLEKVTDREMTVREIYLKNSERYEIVENRIIESKYIPLQSSNIVIGIGRGVKGKQTIDHVVDLGEKLGIAVGGTRPVVDMRLMPRQQQIGLTGLSIAPDLYIALGVAGMDYHIVGLRYAKNILAINNDPNAPIFRYADYGCTEDAQKFIDKLDAFVSNLT</sequence>
<dbReference type="Pfam" id="PF00766">
    <property type="entry name" value="ETF_alpha"/>
    <property type="match status" value="1"/>
</dbReference>
<dbReference type="Gene3D" id="3.40.50.620">
    <property type="entry name" value="HUPs"/>
    <property type="match status" value="2"/>
</dbReference>
<dbReference type="SMART" id="SM00893">
    <property type="entry name" value="ETF"/>
    <property type="match status" value="2"/>
</dbReference>
<dbReference type="CDD" id="cd01714">
    <property type="entry name" value="ETF_beta"/>
    <property type="match status" value="1"/>
</dbReference>
<dbReference type="Pfam" id="PF01012">
    <property type="entry name" value="ETF"/>
    <property type="match status" value="2"/>
</dbReference>
<feature type="domain" description="Electron transfer flavoprotein alpha/beta-subunit N-terminal" evidence="1">
    <location>
        <begin position="22"/>
        <end position="211"/>
    </location>
</feature>
<dbReference type="PANTHER" id="PTHR21294:SF17">
    <property type="entry name" value="PROTEIN FIXA"/>
    <property type="match status" value="1"/>
</dbReference>
<dbReference type="EMBL" id="LT671858">
    <property type="protein sequence ID" value="SIM34474.1"/>
    <property type="molecule type" value="Genomic_DNA"/>
</dbReference>